<name>A0A2N9IP41_FAGSY</name>
<dbReference type="EMBL" id="OIVN01006186">
    <property type="protein sequence ID" value="SPD27297.1"/>
    <property type="molecule type" value="Genomic_DNA"/>
</dbReference>
<accession>A0A2N9IP41</accession>
<evidence type="ECO:0000313" key="1">
    <source>
        <dbReference type="EMBL" id="SPD27297.1"/>
    </source>
</evidence>
<proteinExistence type="predicted"/>
<gene>
    <name evidence="1" type="ORF">FSB_LOCUS55179</name>
</gene>
<protein>
    <submittedName>
        <fullName evidence="1">Uncharacterized protein</fullName>
    </submittedName>
</protein>
<reference evidence="1" key="1">
    <citation type="submission" date="2018-02" db="EMBL/GenBank/DDBJ databases">
        <authorList>
            <person name="Cohen D.B."/>
            <person name="Kent A.D."/>
        </authorList>
    </citation>
    <scope>NUCLEOTIDE SEQUENCE</scope>
</reference>
<dbReference type="AlphaFoldDB" id="A0A2N9IP41"/>
<organism evidence="1">
    <name type="scientific">Fagus sylvatica</name>
    <name type="common">Beechnut</name>
    <dbReference type="NCBI Taxonomy" id="28930"/>
    <lineage>
        <taxon>Eukaryota</taxon>
        <taxon>Viridiplantae</taxon>
        <taxon>Streptophyta</taxon>
        <taxon>Embryophyta</taxon>
        <taxon>Tracheophyta</taxon>
        <taxon>Spermatophyta</taxon>
        <taxon>Magnoliopsida</taxon>
        <taxon>eudicotyledons</taxon>
        <taxon>Gunneridae</taxon>
        <taxon>Pentapetalae</taxon>
        <taxon>rosids</taxon>
        <taxon>fabids</taxon>
        <taxon>Fagales</taxon>
        <taxon>Fagaceae</taxon>
        <taxon>Fagus</taxon>
    </lineage>
</organism>
<sequence>MFSSFAALSLCRPRSGPDEAVDEVGELMVEGNAVGLELVVEGDTVRLKLGSKRSAIEAAPDLDLMRTGVLMLVLSIAKNRCARARARATISLSDVLVCQEPMLLMIVMICGF</sequence>